<proteinExistence type="predicted"/>
<dbReference type="Proteomes" id="UP000634780">
    <property type="component" value="Unassembled WGS sequence"/>
</dbReference>
<sequence length="105" mass="11572">MIQHTMMVSFEGPIPDADLDQFLKDIERVMLDSGHAQTVSARRHLPVPGEEAFSTPAAAAVIWFGLTGTDALAASFTAPGVGELIHHWQSRHPYRVTWANHEPLD</sequence>
<evidence type="ECO:0000313" key="2">
    <source>
        <dbReference type="Proteomes" id="UP000634780"/>
    </source>
</evidence>
<organism evidence="1 2">
    <name type="scientific">Streptomyces flavofungini</name>
    <dbReference type="NCBI Taxonomy" id="68200"/>
    <lineage>
        <taxon>Bacteria</taxon>
        <taxon>Bacillati</taxon>
        <taxon>Actinomycetota</taxon>
        <taxon>Actinomycetes</taxon>
        <taxon>Kitasatosporales</taxon>
        <taxon>Streptomycetaceae</taxon>
        <taxon>Streptomyces</taxon>
    </lineage>
</organism>
<dbReference type="EMBL" id="JAEKOZ010000003">
    <property type="protein sequence ID" value="MBJ3806807.1"/>
    <property type="molecule type" value="Genomic_DNA"/>
</dbReference>
<gene>
    <name evidence="1" type="ORF">JGB26_06685</name>
</gene>
<comment type="caution">
    <text evidence="1">The sequence shown here is derived from an EMBL/GenBank/DDBJ whole genome shotgun (WGS) entry which is preliminary data.</text>
</comment>
<reference evidence="1 2" key="1">
    <citation type="submission" date="2020-12" db="EMBL/GenBank/DDBJ databases">
        <title>Streptomyces typhae sp. nov., a novel endophytic actinomycete isolated from the root of cattail pollen (Typha angustifolia L.).</title>
        <authorList>
            <person name="Peng C."/>
            <person name="Liu C."/>
        </authorList>
    </citation>
    <scope>NUCLEOTIDE SEQUENCE [LARGE SCALE GENOMIC DNA]</scope>
    <source>
        <strain evidence="1 2">JCM 4753</strain>
    </source>
</reference>
<keyword evidence="2" id="KW-1185">Reference proteome</keyword>
<dbReference type="RefSeq" id="WP_190116135.1">
    <property type="nucleotide sequence ID" value="NZ_BMVR01000005.1"/>
</dbReference>
<accession>A0ABS0X0V5</accession>
<name>A0ABS0X0V5_9ACTN</name>
<evidence type="ECO:0000313" key="1">
    <source>
        <dbReference type="EMBL" id="MBJ3806807.1"/>
    </source>
</evidence>
<protein>
    <submittedName>
        <fullName evidence="1">Uncharacterized protein</fullName>
    </submittedName>
</protein>